<dbReference type="PANTHER" id="PTHR47016">
    <property type="entry name" value="ATP-DEPENDENT CLP PROTEASE ATP-BINDING SUBUNIT CLPT1, CHLOROPLASTIC"/>
    <property type="match status" value="1"/>
</dbReference>
<dbReference type="SUPFAM" id="SSF81923">
    <property type="entry name" value="Double Clp-N motif"/>
    <property type="match status" value="2"/>
</dbReference>
<dbReference type="GO" id="GO:0004683">
    <property type="term" value="F:calcium/calmodulin-dependent protein kinase activity"/>
    <property type="evidence" value="ECO:0007669"/>
    <property type="project" value="UniProtKB-EC"/>
</dbReference>
<evidence type="ECO:0000256" key="5">
    <source>
        <dbReference type="PROSITE-ProRule" id="PRU10141"/>
    </source>
</evidence>
<dbReference type="InterPro" id="IPR004176">
    <property type="entry name" value="Clp_R_N"/>
</dbReference>
<dbReference type="CDD" id="cd14014">
    <property type="entry name" value="STKc_PknB_like"/>
    <property type="match status" value="1"/>
</dbReference>
<evidence type="ECO:0000259" key="6">
    <source>
        <dbReference type="PROSITE" id="PS50011"/>
    </source>
</evidence>
<dbReference type="PROSITE" id="PS00108">
    <property type="entry name" value="PROTEIN_KINASE_ST"/>
    <property type="match status" value="1"/>
</dbReference>
<dbReference type="InterPro" id="IPR008271">
    <property type="entry name" value="Ser/Thr_kinase_AS"/>
</dbReference>
<dbReference type="PANTHER" id="PTHR47016:SF5">
    <property type="entry name" value="CLP DOMAIN SUPERFAMILY PROTEIN"/>
    <property type="match status" value="1"/>
</dbReference>
<dbReference type="SMART" id="SM00220">
    <property type="entry name" value="S_TKc"/>
    <property type="match status" value="1"/>
</dbReference>
<evidence type="ECO:0000256" key="4">
    <source>
        <dbReference type="PROSITE-ProRule" id="PRU01251"/>
    </source>
</evidence>
<evidence type="ECO:0000256" key="2">
    <source>
        <dbReference type="ARBA" id="ARBA00022741"/>
    </source>
</evidence>
<dbReference type="Pfam" id="PF00069">
    <property type="entry name" value="Pkinase"/>
    <property type="match status" value="1"/>
</dbReference>
<keyword evidence="3 5" id="KW-0067">ATP-binding</keyword>
<feature type="domain" description="Protein kinase" evidence="6">
    <location>
        <begin position="370"/>
        <end position="666"/>
    </location>
</feature>
<dbReference type="STRING" id="671072.PL9214670020"/>
<keyword evidence="1 4" id="KW-0677">Repeat</keyword>
<protein>
    <submittedName>
        <fullName evidence="8">Putative Calcium/calmodulin-dependent protein kinase</fullName>
        <ecNumber evidence="8">2.7.11.17</ecNumber>
    </submittedName>
</protein>
<dbReference type="InterPro" id="IPR036628">
    <property type="entry name" value="Clp_N_dom_sf"/>
</dbReference>
<evidence type="ECO:0000313" key="8">
    <source>
        <dbReference type="EMBL" id="CUR35394.1"/>
    </source>
</evidence>
<feature type="domain" description="Clp R" evidence="7">
    <location>
        <begin position="2"/>
        <end position="146"/>
    </location>
</feature>
<name>A0A1J1LTQ3_9CYAN</name>
<evidence type="ECO:0000259" key="7">
    <source>
        <dbReference type="PROSITE" id="PS51903"/>
    </source>
</evidence>
<feature type="binding site" evidence="5">
    <location>
        <position position="399"/>
    </location>
    <ligand>
        <name>ATP</name>
        <dbReference type="ChEBI" id="CHEBI:30616"/>
    </ligand>
</feature>
<dbReference type="Pfam" id="PF02861">
    <property type="entry name" value="Clp_N"/>
    <property type="match status" value="2"/>
</dbReference>
<feature type="domain" description="Clp R" evidence="7">
    <location>
        <begin position="160"/>
        <end position="302"/>
    </location>
</feature>
<dbReference type="EC" id="2.7.11.17" evidence="8"/>
<dbReference type="InterPro" id="IPR011009">
    <property type="entry name" value="Kinase-like_dom_sf"/>
</dbReference>
<keyword evidence="8" id="KW-0808">Transferase</keyword>
<keyword evidence="8" id="KW-0418">Kinase</keyword>
<dbReference type="RefSeq" id="WP_072722375.1">
    <property type="nucleotide sequence ID" value="NZ_LN889815.1"/>
</dbReference>
<dbReference type="AlphaFoldDB" id="A0A1J1LTQ3"/>
<gene>
    <name evidence="8" type="ORF">PL9214670020</name>
</gene>
<dbReference type="Gene3D" id="3.30.200.20">
    <property type="entry name" value="Phosphorylase Kinase, domain 1"/>
    <property type="match status" value="1"/>
</dbReference>
<dbReference type="InterPro" id="IPR000719">
    <property type="entry name" value="Prot_kinase_dom"/>
</dbReference>
<dbReference type="Gene3D" id="1.10.510.10">
    <property type="entry name" value="Transferase(Phosphotransferase) domain 1"/>
    <property type="match status" value="1"/>
</dbReference>
<sequence>MFERFNEKAIKAIILAQEEARRLGHNFVGTEQILLGLVAEGTDIAAKALKSMGVNLKNTRLEVEKIIGRGSGFVTSEIPFTPRAKRILEFSLEESRQLGHNYIGTEHLLLGLIREEEGVAVRVLENLKVNFSRIRKQVLLILNRSETPDTFNKPTEGRVFEHFTEKSIKAFMLAQEESRRMGHNFVGTEQILLGLIAEATGIAAKVLRDKGIKLKNVRIEVEKIIGRGSGFVAIEIPFTPRAKRVLKLSLEEAQQLQCFSIDTEHLLLGLLQEGEGVGARVLENLGLNLSKLRTQIIGTLGKTFQASDSSISSVALTSESYKKVDVPCPVCHFQNSASATSCASCGSPLTRNSTTLDALPPGSKLLAGAYTVGKVLGQGGFGITYLGSDTQLKSLVAIKEFFPQNCRRQGSTLTFAGTWTQVTFLDAKQRFLEEGRTLRQFSHPGIVRVFHAFEENNTVYLVMEYLRGKNLAALLEEGNERMSELEAVGCIQKICKALEVVHQANFLHRDIKPENIIVTEDRRIVLIDFGAAKQYISGKTQKHSTVMTPGYAPLEQYAQQAKRGTYTDIYALGATLYHLLTGEMPVSATDRAVGVELRSPEQLNPNVSQQVAQAVMQAMAMKISDRPQSVGEFLSLFSSEIDDVSNSLEQLDNLFRNLVSQYHPFAEYLGFKKSEEGFTVSYRGTGDVQYIQINKEGNIIDDTTMGTIRSLRMFVIGAALLGGVNQLWNNWE</sequence>
<reference evidence="9" key="1">
    <citation type="submission" date="2015-10" db="EMBL/GenBank/DDBJ databases">
        <authorList>
            <person name="Regsiter A."/>
            <person name="william w."/>
        </authorList>
    </citation>
    <scope>NUCLEOTIDE SEQUENCE [LARGE SCALE GENOMIC DNA]</scope>
</reference>
<keyword evidence="9" id="KW-1185">Reference proteome</keyword>
<dbReference type="InterPro" id="IPR044217">
    <property type="entry name" value="CLPT1/2"/>
</dbReference>
<evidence type="ECO:0000256" key="3">
    <source>
        <dbReference type="ARBA" id="ARBA00022840"/>
    </source>
</evidence>
<dbReference type="GO" id="GO:0005524">
    <property type="term" value="F:ATP binding"/>
    <property type="evidence" value="ECO:0007669"/>
    <property type="project" value="UniProtKB-UniRule"/>
</dbReference>
<dbReference type="Proteomes" id="UP000184315">
    <property type="component" value="Unassembled WGS sequence"/>
</dbReference>
<dbReference type="InterPro" id="IPR017441">
    <property type="entry name" value="Protein_kinase_ATP_BS"/>
</dbReference>
<dbReference type="PROSITE" id="PS50011">
    <property type="entry name" value="PROTEIN_KINASE_DOM"/>
    <property type="match status" value="1"/>
</dbReference>
<dbReference type="EMBL" id="CZDF01000174">
    <property type="protein sequence ID" value="CUR35394.1"/>
    <property type="molecule type" value="Genomic_DNA"/>
</dbReference>
<dbReference type="PROSITE" id="PS51903">
    <property type="entry name" value="CLP_R"/>
    <property type="match status" value="2"/>
</dbReference>
<evidence type="ECO:0000313" key="9">
    <source>
        <dbReference type="Proteomes" id="UP000184315"/>
    </source>
</evidence>
<dbReference type="SUPFAM" id="SSF56112">
    <property type="entry name" value="Protein kinase-like (PK-like)"/>
    <property type="match status" value="1"/>
</dbReference>
<evidence type="ECO:0000256" key="1">
    <source>
        <dbReference type="ARBA" id="ARBA00022737"/>
    </source>
</evidence>
<organism evidence="8 9">
    <name type="scientific">Planktothrix tepida PCC 9214</name>
    <dbReference type="NCBI Taxonomy" id="671072"/>
    <lineage>
        <taxon>Bacteria</taxon>
        <taxon>Bacillati</taxon>
        <taxon>Cyanobacteriota</taxon>
        <taxon>Cyanophyceae</taxon>
        <taxon>Oscillatoriophycideae</taxon>
        <taxon>Oscillatoriales</taxon>
        <taxon>Microcoleaceae</taxon>
        <taxon>Planktothrix</taxon>
    </lineage>
</organism>
<dbReference type="FunFam" id="1.10.1780.10:FF:000004">
    <property type="entry name" value="ATP-dependent Clp protease ATP-binding subunit ClpC"/>
    <property type="match status" value="2"/>
</dbReference>
<dbReference type="PROSITE" id="PS00107">
    <property type="entry name" value="PROTEIN_KINASE_ATP"/>
    <property type="match status" value="1"/>
</dbReference>
<accession>A0A1J1LTQ3</accession>
<dbReference type="Gene3D" id="4.10.1060.10">
    <property type="entry name" value="Zinc finger, RanBP2-type"/>
    <property type="match status" value="1"/>
</dbReference>
<proteinExistence type="predicted"/>
<keyword evidence="2 5" id="KW-0547">Nucleotide-binding</keyword>
<dbReference type="Gene3D" id="1.10.1780.10">
    <property type="entry name" value="Clp, N-terminal domain"/>
    <property type="match status" value="2"/>
</dbReference>